<evidence type="ECO:0000313" key="2">
    <source>
        <dbReference type="EMBL" id="QQG36697.1"/>
    </source>
</evidence>
<dbReference type="Proteomes" id="UP000595362">
    <property type="component" value="Chromosome"/>
</dbReference>
<keyword evidence="1" id="KW-0812">Transmembrane</keyword>
<feature type="transmembrane region" description="Helical" evidence="1">
    <location>
        <begin position="21"/>
        <end position="42"/>
    </location>
</feature>
<evidence type="ECO:0000313" key="3">
    <source>
        <dbReference type="Proteomes" id="UP000595362"/>
    </source>
</evidence>
<dbReference type="EMBL" id="CP066681">
    <property type="protein sequence ID" value="QQG36697.1"/>
    <property type="molecule type" value="Genomic_DNA"/>
</dbReference>
<evidence type="ECO:0000256" key="1">
    <source>
        <dbReference type="SAM" id="Phobius"/>
    </source>
</evidence>
<keyword evidence="1" id="KW-0472">Membrane</keyword>
<gene>
    <name evidence="2" type="ORF">HYS17_02675</name>
</gene>
<name>A0A7T5R377_9BACT</name>
<reference evidence="2 3" key="1">
    <citation type="submission" date="2020-07" db="EMBL/GenBank/DDBJ databases">
        <title>Huge and variable diversity of episymbiotic CPR bacteria and DPANN archaea in groundwater ecosystems.</title>
        <authorList>
            <person name="He C.Y."/>
            <person name="Keren R."/>
            <person name="Whittaker M."/>
            <person name="Farag I.F."/>
            <person name="Doudna J."/>
            <person name="Cate J.H.D."/>
            <person name="Banfield J.F."/>
        </authorList>
    </citation>
    <scope>NUCLEOTIDE SEQUENCE [LARGE SCALE GENOMIC DNA]</scope>
    <source>
        <strain evidence="2">NC_groundwater_70_Ag_B-0.1um_54_66</strain>
    </source>
</reference>
<keyword evidence="1" id="KW-1133">Transmembrane helix</keyword>
<sequence length="240" mass="26329">MPHKKPIYPHIEQSTRFRSENGNVFFIILIGIVMFAALMYTFSRSTRQGTESLGNREAELAASEILAYAQKIERGVQRVLSRQISEVDLSFANDFDGDYVNPNCSVNQCLVFHPEGGAVAWQTPPEGVNSGENYEFVANQVANALEPADLTAIDLVILLPVNLQICAALNALTTKIDAWESDGTPNVANEYLGNFAGAVGSRIAWSVAPDTRWTGCFCEGSAPCDAGDPHYFYHVIHRRG</sequence>
<accession>A0A7T5R377</accession>
<proteinExistence type="predicted"/>
<dbReference type="AlphaFoldDB" id="A0A7T5R377"/>
<protein>
    <submittedName>
        <fullName evidence="2">Uncharacterized protein</fullName>
    </submittedName>
</protein>
<organism evidence="2 3">
    <name type="scientific">Micavibrio aeruginosavorus</name>
    <dbReference type="NCBI Taxonomy" id="349221"/>
    <lineage>
        <taxon>Bacteria</taxon>
        <taxon>Pseudomonadati</taxon>
        <taxon>Bdellovibrionota</taxon>
        <taxon>Bdellovibrionia</taxon>
        <taxon>Bdellovibrionales</taxon>
        <taxon>Pseudobdellovibrionaceae</taxon>
        <taxon>Micavibrio</taxon>
    </lineage>
</organism>